<dbReference type="InterPro" id="IPR036397">
    <property type="entry name" value="RNaseH_sf"/>
</dbReference>
<protein>
    <recommendedName>
        <fullName evidence="3">Mos1 transposase HTH domain-containing protein</fullName>
    </recommendedName>
</protein>
<gene>
    <name evidence="1" type="ORF">B7P43_G09524</name>
</gene>
<evidence type="ECO:0000313" key="2">
    <source>
        <dbReference type="Proteomes" id="UP000235965"/>
    </source>
</evidence>
<organism evidence="1 2">
    <name type="scientific">Cryptotermes secundus</name>
    <dbReference type="NCBI Taxonomy" id="105785"/>
    <lineage>
        <taxon>Eukaryota</taxon>
        <taxon>Metazoa</taxon>
        <taxon>Ecdysozoa</taxon>
        <taxon>Arthropoda</taxon>
        <taxon>Hexapoda</taxon>
        <taxon>Insecta</taxon>
        <taxon>Pterygota</taxon>
        <taxon>Neoptera</taxon>
        <taxon>Polyneoptera</taxon>
        <taxon>Dictyoptera</taxon>
        <taxon>Blattodea</taxon>
        <taxon>Blattoidea</taxon>
        <taxon>Termitoidae</taxon>
        <taxon>Kalotermitidae</taxon>
        <taxon>Cryptotermitinae</taxon>
        <taxon>Cryptotermes</taxon>
    </lineage>
</organism>
<dbReference type="PANTHER" id="PTHR46060:SF1">
    <property type="entry name" value="MARINER MOS1 TRANSPOSASE-LIKE PROTEIN"/>
    <property type="match status" value="1"/>
</dbReference>
<dbReference type="EMBL" id="NEVH01021937">
    <property type="protein sequence ID" value="PNF19203.1"/>
    <property type="molecule type" value="Genomic_DNA"/>
</dbReference>
<accession>A0A2J7PS88</accession>
<dbReference type="Proteomes" id="UP000235965">
    <property type="component" value="Unassembled WGS sequence"/>
</dbReference>
<dbReference type="Gene3D" id="3.30.420.10">
    <property type="entry name" value="Ribonuclease H-like superfamily/Ribonuclease H"/>
    <property type="match status" value="1"/>
</dbReference>
<proteinExistence type="predicted"/>
<dbReference type="AlphaFoldDB" id="A0A2J7PS88"/>
<comment type="caution">
    <text evidence="1">The sequence shown here is derived from an EMBL/GenBank/DDBJ whole genome shotgun (WGS) entry which is preliminary data.</text>
</comment>
<dbReference type="InterPro" id="IPR052709">
    <property type="entry name" value="Transposase-MT_Hybrid"/>
</dbReference>
<keyword evidence="2" id="KW-1185">Reference proteome</keyword>
<sequence length="181" mass="21183">MGVTQIKEWFNRFKHGHMSADSEQRSGRRSMSQNADVIEEVRTLIMEDRRLAIHEVADEVGISRVRRKRPELWDACNWQLHHDNAPAHSSHLIQGFLAKHGIPQVRQVPYSPDMAPCDFWLFPRLKTPLKGCRFDSREDIIQNAMVQLHAIPKEAFQNCFQRWKDRWAKCVESQGAYFEGD</sequence>
<dbReference type="STRING" id="105785.A0A2J7PS88"/>
<dbReference type="PANTHER" id="PTHR46060">
    <property type="entry name" value="MARINER MOS1 TRANSPOSASE-LIKE PROTEIN"/>
    <property type="match status" value="1"/>
</dbReference>
<evidence type="ECO:0008006" key="3">
    <source>
        <dbReference type="Google" id="ProtNLM"/>
    </source>
</evidence>
<dbReference type="InParanoid" id="A0A2J7PS88"/>
<evidence type="ECO:0000313" key="1">
    <source>
        <dbReference type="EMBL" id="PNF19203.1"/>
    </source>
</evidence>
<name>A0A2J7PS88_9NEOP</name>
<reference evidence="1 2" key="1">
    <citation type="submission" date="2017-12" db="EMBL/GenBank/DDBJ databases">
        <title>Hemimetabolous genomes reveal molecular basis of termite eusociality.</title>
        <authorList>
            <person name="Harrison M.C."/>
            <person name="Jongepier E."/>
            <person name="Robertson H.M."/>
            <person name="Arning N."/>
            <person name="Bitard-Feildel T."/>
            <person name="Chao H."/>
            <person name="Childers C.P."/>
            <person name="Dinh H."/>
            <person name="Doddapaneni H."/>
            <person name="Dugan S."/>
            <person name="Gowin J."/>
            <person name="Greiner C."/>
            <person name="Han Y."/>
            <person name="Hu H."/>
            <person name="Hughes D.S.T."/>
            <person name="Huylmans A.-K."/>
            <person name="Kemena C."/>
            <person name="Kremer L.P.M."/>
            <person name="Lee S.L."/>
            <person name="Lopez-Ezquerra A."/>
            <person name="Mallet L."/>
            <person name="Monroy-Kuhn J.M."/>
            <person name="Moser A."/>
            <person name="Murali S.C."/>
            <person name="Muzny D.M."/>
            <person name="Otani S."/>
            <person name="Piulachs M.-D."/>
            <person name="Poelchau M."/>
            <person name="Qu J."/>
            <person name="Schaub F."/>
            <person name="Wada-Katsumata A."/>
            <person name="Worley K.C."/>
            <person name="Xie Q."/>
            <person name="Ylla G."/>
            <person name="Poulsen M."/>
            <person name="Gibbs R.A."/>
            <person name="Schal C."/>
            <person name="Richards S."/>
            <person name="Belles X."/>
            <person name="Korb J."/>
            <person name="Bornberg-Bauer E."/>
        </authorList>
    </citation>
    <scope>NUCLEOTIDE SEQUENCE [LARGE SCALE GENOMIC DNA]</scope>
    <source>
        <tissue evidence="1">Whole body</tissue>
    </source>
</reference>
<dbReference type="GO" id="GO:0003676">
    <property type="term" value="F:nucleic acid binding"/>
    <property type="evidence" value="ECO:0007669"/>
    <property type="project" value="InterPro"/>
</dbReference>